<name>A0A8I1GHI1_9HYPH</name>
<feature type="transmembrane region" description="Helical" evidence="1">
    <location>
        <begin position="111"/>
        <end position="130"/>
    </location>
</feature>
<gene>
    <name evidence="2" type="ORF">JDN41_15570</name>
</gene>
<organism evidence="2 3">
    <name type="scientific">Rhodomicrobium udaipurense</name>
    <dbReference type="NCBI Taxonomy" id="1202716"/>
    <lineage>
        <taxon>Bacteria</taxon>
        <taxon>Pseudomonadati</taxon>
        <taxon>Pseudomonadota</taxon>
        <taxon>Alphaproteobacteria</taxon>
        <taxon>Hyphomicrobiales</taxon>
        <taxon>Hyphomicrobiaceae</taxon>
        <taxon>Rhodomicrobium</taxon>
    </lineage>
</organism>
<evidence type="ECO:0000313" key="2">
    <source>
        <dbReference type="EMBL" id="MBJ7544973.1"/>
    </source>
</evidence>
<feature type="transmembrane region" description="Helical" evidence="1">
    <location>
        <begin position="44"/>
        <end position="65"/>
    </location>
</feature>
<keyword evidence="1" id="KW-0472">Membrane</keyword>
<evidence type="ECO:0000313" key="3">
    <source>
        <dbReference type="Proteomes" id="UP000623250"/>
    </source>
</evidence>
<comment type="caution">
    <text evidence="2">The sequence shown here is derived from an EMBL/GenBank/DDBJ whole genome shotgun (WGS) entry which is preliminary data.</text>
</comment>
<reference evidence="2 3" key="1">
    <citation type="submission" date="2020-12" db="EMBL/GenBank/DDBJ databases">
        <title>Revised draft genomes of Rhodomicrobium vannielii ATCC 17100 and Rhodomicrobium udaipurense JA643.</title>
        <authorList>
            <person name="Conners E.M."/>
            <person name="Davenport E.J."/>
            <person name="Bose A."/>
        </authorList>
    </citation>
    <scope>NUCLEOTIDE SEQUENCE [LARGE SCALE GENOMIC DNA]</scope>
    <source>
        <strain evidence="2 3">JA643</strain>
    </source>
</reference>
<sequence length="136" mass="14759">MNLRPLSLLLLPIALWDVYTTYLGFSYFFDLPTNPAINPGQFTFGIVVTLIVFIFVLATTAIYSMPAHNSPILILKGAWATAVAIDLYTAWEGTRRIVFYGEEDAAKGVGVAIVAALIVTSTIFLSQLLLGKGSKS</sequence>
<dbReference type="EMBL" id="JAEMUK010000083">
    <property type="protein sequence ID" value="MBJ7544973.1"/>
    <property type="molecule type" value="Genomic_DNA"/>
</dbReference>
<keyword evidence="1" id="KW-0812">Transmembrane</keyword>
<accession>A0A8I1GHI1</accession>
<feature type="transmembrane region" description="Helical" evidence="1">
    <location>
        <begin position="72"/>
        <end position="91"/>
    </location>
</feature>
<protein>
    <submittedName>
        <fullName evidence="2">Uncharacterized protein</fullName>
    </submittedName>
</protein>
<proteinExistence type="predicted"/>
<dbReference type="RefSeq" id="WP_155955010.1">
    <property type="nucleotide sequence ID" value="NZ_JAEMUK010000083.1"/>
</dbReference>
<keyword evidence="1" id="KW-1133">Transmembrane helix</keyword>
<dbReference type="AlphaFoldDB" id="A0A8I1GHI1"/>
<keyword evidence="3" id="KW-1185">Reference proteome</keyword>
<evidence type="ECO:0000256" key="1">
    <source>
        <dbReference type="SAM" id="Phobius"/>
    </source>
</evidence>
<dbReference type="Proteomes" id="UP000623250">
    <property type="component" value="Unassembled WGS sequence"/>
</dbReference>